<dbReference type="AlphaFoldDB" id="A0A7S3L7L1"/>
<feature type="domain" description="Chalcone isomerase" evidence="1">
    <location>
        <begin position="98"/>
        <end position="247"/>
    </location>
</feature>
<reference evidence="2" key="1">
    <citation type="submission" date="2021-01" db="EMBL/GenBank/DDBJ databases">
        <authorList>
            <person name="Corre E."/>
            <person name="Pelletier E."/>
            <person name="Niang G."/>
            <person name="Scheremetjew M."/>
            <person name="Finn R."/>
            <person name="Kale V."/>
            <person name="Holt S."/>
            <person name="Cochrane G."/>
            <person name="Meng A."/>
            <person name="Brown T."/>
            <person name="Cohen L."/>
        </authorList>
    </citation>
    <scope>NUCLEOTIDE SEQUENCE</scope>
    <source>
        <strain evidence="2">CCMP127</strain>
    </source>
</reference>
<evidence type="ECO:0000259" key="1">
    <source>
        <dbReference type="Pfam" id="PF16036"/>
    </source>
</evidence>
<dbReference type="InterPro" id="IPR036298">
    <property type="entry name" value="Chalcone_isomerase_sf"/>
</dbReference>
<dbReference type="Pfam" id="PF16036">
    <property type="entry name" value="Chalcone_3"/>
    <property type="match status" value="1"/>
</dbReference>
<sequence length="253" mass="26957">MLSTLRSSRMITCVARFRPLTTLSRTAAASSTSRLATTVVLIGAGAAAAYVTSTTPAQRAYMAASMPLGGDIISAGKPVKEKATGILFPALCNGYYFAGCGVRIKYGFVKVYALGTYLDPLAMSAVKKADAATIQEALCNPTYPRTIRIVMNRGLSMQKFTDAIIEALEPRMKGKDLEKLEEFKALNPPLDLVKGAEIEITIRGDILLYKNAVGGVGTIRSEVFTAAMCDTFYGDDAVSPTHKADVLAGVPKL</sequence>
<dbReference type="InterPro" id="IPR016088">
    <property type="entry name" value="Chalcone_isomerase_3-sand"/>
</dbReference>
<dbReference type="PANTHER" id="PTHR47698">
    <property type="entry name" value="FATTY-ACID-BINDING PROTEIN 3, CHLOROPLASTIC"/>
    <property type="match status" value="1"/>
</dbReference>
<protein>
    <recommendedName>
        <fullName evidence="1">Chalcone isomerase domain-containing protein</fullName>
    </recommendedName>
</protein>
<dbReference type="SUPFAM" id="SSF54626">
    <property type="entry name" value="Chalcone isomerase"/>
    <property type="match status" value="1"/>
</dbReference>
<accession>A0A7S3L7L1</accession>
<gene>
    <name evidence="2" type="ORF">ACOF00016_LOCUS11312</name>
</gene>
<dbReference type="PANTHER" id="PTHR47698:SF2">
    <property type="entry name" value="FATTY-ACID-BINDING PROTEIN 3, CHLOROPLASTIC"/>
    <property type="match status" value="1"/>
</dbReference>
<dbReference type="Gene3D" id="3.50.70.10">
    <property type="match status" value="1"/>
</dbReference>
<dbReference type="InterPro" id="IPR016087">
    <property type="entry name" value="Chalcone_isomerase"/>
</dbReference>
<name>A0A7S3L7L1_9STRA</name>
<evidence type="ECO:0000313" key="2">
    <source>
        <dbReference type="EMBL" id="CAE0414069.1"/>
    </source>
</evidence>
<dbReference type="GO" id="GO:0016872">
    <property type="term" value="F:intramolecular lyase activity"/>
    <property type="evidence" value="ECO:0007669"/>
    <property type="project" value="InterPro"/>
</dbReference>
<dbReference type="EMBL" id="HBIM01014057">
    <property type="protein sequence ID" value="CAE0414069.1"/>
    <property type="molecule type" value="Transcribed_RNA"/>
</dbReference>
<organism evidence="2">
    <name type="scientific">Amphora coffeiformis</name>
    <dbReference type="NCBI Taxonomy" id="265554"/>
    <lineage>
        <taxon>Eukaryota</taxon>
        <taxon>Sar</taxon>
        <taxon>Stramenopiles</taxon>
        <taxon>Ochrophyta</taxon>
        <taxon>Bacillariophyta</taxon>
        <taxon>Bacillariophyceae</taxon>
        <taxon>Bacillariophycidae</taxon>
        <taxon>Thalassiophysales</taxon>
        <taxon>Catenulaceae</taxon>
        <taxon>Amphora</taxon>
    </lineage>
</organism>
<proteinExistence type="predicted"/>